<dbReference type="InterPro" id="IPR027417">
    <property type="entry name" value="P-loop_NTPase"/>
</dbReference>
<dbReference type="Pfam" id="PF25496">
    <property type="entry name" value="URGCP"/>
    <property type="match status" value="1"/>
</dbReference>
<dbReference type="GO" id="GO:0005525">
    <property type="term" value="F:GTP binding"/>
    <property type="evidence" value="ECO:0007669"/>
    <property type="project" value="InterPro"/>
</dbReference>
<name>A0A6J8EV01_MYTCO</name>
<dbReference type="Gene3D" id="1.10.533.10">
    <property type="entry name" value="Death Domain, Fas"/>
    <property type="match status" value="2"/>
</dbReference>
<dbReference type="Pfam" id="PF00531">
    <property type="entry name" value="Death"/>
    <property type="match status" value="1"/>
</dbReference>
<evidence type="ECO:0000259" key="4">
    <source>
        <dbReference type="PROSITE" id="PS51717"/>
    </source>
</evidence>
<accession>A0A6J8EV01</accession>
<evidence type="ECO:0000259" key="3">
    <source>
        <dbReference type="PROSITE" id="PS50017"/>
    </source>
</evidence>
<proteinExistence type="inferred from homology"/>
<dbReference type="InterPro" id="IPR030383">
    <property type="entry name" value="G_VLIG_dom"/>
</dbReference>
<dbReference type="CDD" id="cd01670">
    <property type="entry name" value="Death"/>
    <property type="match status" value="2"/>
</dbReference>
<dbReference type="Pfam" id="PF25683">
    <property type="entry name" value="URGCP_GTPase"/>
    <property type="match status" value="1"/>
</dbReference>
<feature type="domain" description="Death" evidence="3">
    <location>
        <begin position="151"/>
        <end position="240"/>
    </location>
</feature>
<dbReference type="InterPro" id="IPR011029">
    <property type="entry name" value="DEATH-like_dom_sf"/>
</dbReference>
<dbReference type="SUPFAM" id="SSF47986">
    <property type="entry name" value="DEATH domain"/>
    <property type="match status" value="2"/>
</dbReference>
<sequence>MIQHNRHTRNRKWKKQLDRRKEVGQDIEVGILIKHCSLMDDYLQEVAGRLLKDWWQTVLSLNIPHCDIKAIEDKFPKTVKKQAFEGLILWKKKRMLEEIGQKVMIDELINALKEVKREDLVFMISLDRDSASTMTEHRTMLSSAIVHVVLTDKYLNRIASQMSTDLNDIFLNLGITHVQFKAIEYSHPNDINRQALEGLIKWRDQTDMRTNDSESMFATLISALTEAKRQDLVDFINKLRAEVSESDEVNSDEIFQQIKPARTVRYADKASSVQNTESNDENKQQSVKKLTSFFEKKISENEHDENASDNSCDTTQSIESRPNVHSEVINLLGGPGSSQVNENKSTLLRKLGLEKYYPEKMTIAEVVGIHKLADNVSYTDIPFIFLRNIMMVNYNGRDILIEKVLDQLSESQSKSESWNVHDVYVKDDIAPYLFERNFSLNPLDLVVSVWLCSSPELRHALASKMFMCRLAIPLALPSESGGLPIFNVWPLRSIILEQKVKNIYFQSNPLNCPVHVVTFVRLGKICISKSVLMNRLLCDKAHSSFFNKDCNLGSTRRKISEGLIEIAWRLPTENEKHIVMYANLRGDSYHLENEFNALSQISSIVILMMNIRSFNNPKTRQRILALHNIGLTVVLAVDAHIETESDAQQKCQKYIKELGTFSSKTRICKVAFNMAIRGFADIKKDIMKEINGALNNKKGVSMRKRLTSGKQCLVKTDEENRDFTEAKEKVNAMMKLIQSHSVNVKNNVVPLQGQSWREFSRLLKTKERLFNITKISVQKEILDKEEEEDKQFKKYDEIKNEMSKHRKEQIETYKEKGELMRYFIVSFCDCKSDKDRMLFTNYLKLDLDDRSRTVLSGVVSMNKTALEPFKMFYDVEENIVDPVLKEDRAAEVNLVEASFGFEHLLRECGQLYEALSAKEDFEDDDMRMCDKLSQMAVELLLMGNPIELMDGDVANVPMQWIKAVMRKLEERIGNKKLLNLSVLGIQSSGKSTLLNAMFGLKFAVSAGRCTRGVYMQLVPVENTNFNYIAVIDTEGLRAMELGHQKHDHDNKLATFIIGIADATIINIKGENTTEMKDILQIAVHAFLRLKLVNDKLNLKQSCFFVHQNVPASDASIKMGPERQKLVQILDEMTKEAAHQEKMTKIQYFNQVIKFNCDKNVWYCSDLWEGNPPMAPTNPGYSKNASDVKDAVIANLASSRDTYLTITDTMIRIEDLWIGILRDDFVYGFRNSLELKAYSAIEKRYQEIAWDMANFFDEFLIQKAKTVIVGCTTEEDLDCQVGQVINELRKQAEEKLTTCIANYEEFTKESDLKDVMVQWSSTRKTRLKMNRDSHLTETEKDVADLKIEKKEAIMQIKEKIKYESEINERARQVAIALQGKQADDETIIEKFEDIWSNFFQPFSSNLEELEDANLVKEKIEESVWQIKSAIIGLIKKPKEGYNYELMSCLVGSMKADEFKIGEHIEVTTVEDFSADRTKYQESAVDVTNTIFQRIDNELYRITSEDRRFNVKCVSDIIKIVDETIDDHNAKTYKQLNFNLLNPYNALVTTHVVRFITSFLTRNEKDYIKRHSLRCRLENYKETALELFRGVVDQETEDMIAANFFQKVLVEKVTQHVLDLIPLDVHKCMLEKYSTRKCCVVKEVMKDLAKKKDFNNCFQYIMDPISFVEKWLTENMLTTILKKNQSGVSEYENFANRYIKKIFDKTKQITQMTTQQCKEHFKLSINEWIKRFCTNLSSSKILPVSEDLFVHVTERENTDIFTFEATVMNKFNQIEEVVCNKFKETTSQNIKWRKNPISGVMTALWGCKENCPFCLEPRQITIPNHEEDEIKHQCLQHRVQGLSGRHWANSRKLILKFCNTGILEKDISFVVREKLLKFQNYQDYFPEWYIEPTMDTSKYWIWVLCHFKKEFETRHGKAFGDIPANWKKITEEEALNSLD</sequence>
<evidence type="ECO:0000313" key="5">
    <source>
        <dbReference type="EMBL" id="CAC5424367.1"/>
    </source>
</evidence>
<organism evidence="5 6">
    <name type="scientific">Mytilus coruscus</name>
    <name type="common">Sea mussel</name>
    <dbReference type="NCBI Taxonomy" id="42192"/>
    <lineage>
        <taxon>Eukaryota</taxon>
        <taxon>Metazoa</taxon>
        <taxon>Spiralia</taxon>
        <taxon>Lophotrochozoa</taxon>
        <taxon>Mollusca</taxon>
        <taxon>Bivalvia</taxon>
        <taxon>Autobranchia</taxon>
        <taxon>Pteriomorphia</taxon>
        <taxon>Mytilida</taxon>
        <taxon>Mytiloidea</taxon>
        <taxon>Mytilidae</taxon>
        <taxon>Mytilinae</taxon>
        <taxon>Mytilus</taxon>
    </lineage>
</organism>
<comment type="similarity">
    <text evidence="1">Belongs to the TRAFAC class dynamin-like GTPase superfamily. Very large inducible GTPase (VLIG) family.</text>
</comment>
<dbReference type="SUPFAM" id="SSF52540">
    <property type="entry name" value="P-loop containing nucleoside triphosphate hydrolases"/>
    <property type="match status" value="1"/>
</dbReference>
<dbReference type="Proteomes" id="UP000507470">
    <property type="component" value="Unassembled WGS sequence"/>
</dbReference>
<evidence type="ECO:0008006" key="7">
    <source>
        <dbReference type="Google" id="ProtNLM"/>
    </source>
</evidence>
<dbReference type="InterPro" id="IPR057365">
    <property type="entry name" value="URGCP"/>
</dbReference>
<dbReference type="PROSITE" id="PS51717">
    <property type="entry name" value="G_VLIG"/>
    <property type="match status" value="1"/>
</dbReference>
<dbReference type="Gene3D" id="3.40.50.300">
    <property type="entry name" value="P-loop containing nucleotide triphosphate hydrolases"/>
    <property type="match status" value="1"/>
</dbReference>
<dbReference type="PANTHER" id="PTHR14819:SF5">
    <property type="entry name" value="INTERFERON-INDUCED VERY LARGE GTPASE 1"/>
    <property type="match status" value="1"/>
</dbReference>
<evidence type="ECO:0000256" key="2">
    <source>
        <dbReference type="SAM" id="MobiDB-lite"/>
    </source>
</evidence>
<evidence type="ECO:0000256" key="1">
    <source>
        <dbReference type="ARBA" id="ARBA00006828"/>
    </source>
</evidence>
<reference evidence="5 6" key="1">
    <citation type="submission" date="2020-06" db="EMBL/GenBank/DDBJ databases">
        <authorList>
            <person name="Li R."/>
            <person name="Bekaert M."/>
        </authorList>
    </citation>
    <scope>NUCLEOTIDE SEQUENCE [LARGE SCALE GENOMIC DNA]</scope>
    <source>
        <strain evidence="6">wild</strain>
    </source>
</reference>
<feature type="region of interest" description="Disordered" evidence="2">
    <location>
        <begin position="299"/>
        <end position="320"/>
    </location>
</feature>
<dbReference type="OrthoDB" id="10070673at2759"/>
<gene>
    <name evidence="5" type="ORF">MCOR_56285</name>
</gene>
<dbReference type="InterPro" id="IPR000488">
    <property type="entry name" value="Death_dom"/>
</dbReference>
<dbReference type="EMBL" id="CACVKT020010008">
    <property type="protein sequence ID" value="CAC5424367.1"/>
    <property type="molecule type" value="Genomic_DNA"/>
</dbReference>
<dbReference type="PANTHER" id="PTHR14819">
    <property type="entry name" value="GTP-BINDING"/>
    <property type="match status" value="1"/>
</dbReference>
<protein>
    <recommendedName>
        <fullName evidence="7">VLIG-type G domain-containing protein</fullName>
    </recommendedName>
</protein>
<evidence type="ECO:0000313" key="6">
    <source>
        <dbReference type="Proteomes" id="UP000507470"/>
    </source>
</evidence>
<feature type="domain" description="Death" evidence="3">
    <location>
        <begin position="53"/>
        <end position="121"/>
    </location>
</feature>
<dbReference type="InterPro" id="IPR052986">
    <property type="entry name" value="VLIG_GTPase"/>
</dbReference>
<keyword evidence="6" id="KW-1185">Reference proteome</keyword>
<dbReference type="GO" id="GO:0007165">
    <property type="term" value="P:signal transduction"/>
    <property type="evidence" value="ECO:0007669"/>
    <property type="project" value="InterPro"/>
</dbReference>
<feature type="compositionally biased region" description="Polar residues" evidence="2">
    <location>
        <begin position="308"/>
        <end position="320"/>
    </location>
</feature>
<feature type="domain" description="VLIG-type G" evidence="4">
    <location>
        <begin position="974"/>
        <end position="1216"/>
    </location>
</feature>
<dbReference type="PROSITE" id="PS50017">
    <property type="entry name" value="DEATH_DOMAIN"/>
    <property type="match status" value="2"/>
</dbReference>